<name>A0ABU7M6G7_9BACT</name>
<dbReference type="Proteomes" id="UP001331664">
    <property type="component" value="Unassembled WGS sequence"/>
</dbReference>
<accession>A0ABU7M6G7</accession>
<protein>
    <submittedName>
        <fullName evidence="2">Uncharacterized protein</fullName>
    </submittedName>
</protein>
<feature type="compositionally biased region" description="Polar residues" evidence="1">
    <location>
        <begin position="70"/>
        <end position="82"/>
    </location>
</feature>
<dbReference type="EMBL" id="JAZBRD010000065">
    <property type="protein sequence ID" value="MEE3745307.1"/>
    <property type="molecule type" value="Genomic_DNA"/>
</dbReference>
<reference evidence="2 3" key="1">
    <citation type="submission" date="2024-01" db="EMBL/GenBank/DDBJ databases">
        <title>Campylobacter porcellus sp. nov.</title>
        <authorList>
            <person name="Papic B."/>
            <person name="Gruntar I."/>
        </authorList>
    </citation>
    <scope>NUCLEOTIDE SEQUENCE [LARGE SCALE GENOMIC DNA]</scope>
    <source>
        <strain evidence="2 3">CX2-4855-23</strain>
    </source>
</reference>
<sequence length="103" mass="11416">LLKGNIVWGGDTLSTLSTPQIAKQEVEAMNKTISNQSIKEAENLAKPQATPKPKLAQQPQPPKQEPQKATNEAQQFGKTEQLQTKEQELVELAKTLGVYNENY</sequence>
<feature type="non-terminal residue" evidence="2">
    <location>
        <position position="1"/>
    </location>
</feature>
<evidence type="ECO:0000313" key="2">
    <source>
        <dbReference type="EMBL" id="MEE3745307.1"/>
    </source>
</evidence>
<feature type="non-terminal residue" evidence="2">
    <location>
        <position position="103"/>
    </location>
</feature>
<feature type="compositionally biased region" description="Low complexity" evidence="1">
    <location>
        <begin position="45"/>
        <end position="58"/>
    </location>
</feature>
<feature type="region of interest" description="Disordered" evidence="1">
    <location>
        <begin position="37"/>
        <end position="85"/>
    </location>
</feature>
<evidence type="ECO:0000256" key="1">
    <source>
        <dbReference type="SAM" id="MobiDB-lite"/>
    </source>
</evidence>
<dbReference type="RefSeq" id="WP_330526594.1">
    <property type="nucleotide sequence ID" value="NZ_JAZBRD010000065.1"/>
</dbReference>
<comment type="caution">
    <text evidence="2">The sequence shown here is derived from an EMBL/GenBank/DDBJ whole genome shotgun (WGS) entry which is preliminary data.</text>
</comment>
<evidence type="ECO:0000313" key="3">
    <source>
        <dbReference type="Proteomes" id="UP001331664"/>
    </source>
</evidence>
<gene>
    <name evidence="2" type="ORF">V2I23_08480</name>
</gene>
<organism evidence="2 3">
    <name type="scientific">Campylobacter porcelli</name>
    <dbReference type="NCBI Taxonomy" id="1660073"/>
    <lineage>
        <taxon>Bacteria</taxon>
        <taxon>Pseudomonadati</taxon>
        <taxon>Campylobacterota</taxon>
        <taxon>Epsilonproteobacteria</taxon>
        <taxon>Campylobacterales</taxon>
        <taxon>Campylobacteraceae</taxon>
        <taxon>Campylobacter</taxon>
    </lineage>
</organism>
<proteinExistence type="predicted"/>
<keyword evidence="3" id="KW-1185">Reference proteome</keyword>